<evidence type="ECO:0000256" key="7">
    <source>
        <dbReference type="SAM" id="MobiDB-lite"/>
    </source>
</evidence>
<feature type="region of interest" description="Disordered" evidence="7">
    <location>
        <begin position="885"/>
        <end position="906"/>
    </location>
</feature>
<dbReference type="Gene3D" id="3.30.40.10">
    <property type="entry name" value="Zinc/RING finger domain, C3HC4 (zinc finger)"/>
    <property type="match status" value="2"/>
</dbReference>
<dbReference type="PROSITE" id="PS51805">
    <property type="entry name" value="EPHD"/>
    <property type="match status" value="1"/>
</dbReference>
<gene>
    <name evidence="9" type="primary">NTO1</name>
    <name evidence="9" type="ORF">TWF703_005449</name>
</gene>
<dbReference type="GO" id="GO:0006357">
    <property type="term" value="P:regulation of transcription by RNA polymerase II"/>
    <property type="evidence" value="ECO:0007669"/>
    <property type="project" value="TreeGrafter"/>
</dbReference>
<dbReference type="GO" id="GO:0008270">
    <property type="term" value="F:zinc ion binding"/>
    <property type="evidence" value="ECO:0007669"/>
    <property type="project" value="UniProtKB-KW"/>
</dbReference>
<evidence type="ECO:0000259" key="8">
    <source>
        <dbReference type="PROSITE" id="PS51805"/>
    </source>
</evidence>
<accession>A0A7C8NKU5</accession>
<dbReference type="InterPro" id="IPR019542">
    <property type="entry name" value="Enhancer_polycomb-like_N"/>
</dbReference>
<feature type="region of interest" description="Disordered" evidence="7">
    <location>
        <begin position="93"/>
        <end position="113"/>
    </location>
</feature>
<feature type="region of interest" description="Disordered" evidence="7">
    <location>
        <begin position="1137"/>
        <end position="1160"/>
    </location>
</feature>
<name>A0A7C8NKU5_ORBOL</name>
<feature type="compositionally biased region" description="Polar residues" evidence="7">
    <location>
        <begin position="1422"/>
        <end position="1434"/>
    </location>
</feature>
<evidence type="ECO:0000256" key="1">
    <source>
        <dbReference type="ARBA" id="ARBA00004123"/>
    </source>
</evidence>
<feature type="compositionally biased region" description="Acidic residues" evidence="7">
    <location>
        <begin position="1291"/>
        <end position="1311"/>
    </location>
</feature>
<dbReference type="InterPro" id="IPR034732">
    <property type="entry name" value="EPHD"/>
</dbReference>
<feature type="compositionally biased region" description="Basic residues" evidence="7">
    <location>
        <begin position="16"/>
        <end position="27"/>
    </location>
</feature>
<feature type="compositionally biased region" description="Low complexity" evidence="7">
    <location>
        <begin position="1467"/>
        <end position="1485"/>
    </location>
</feature>
<dbReference type="PANTHER" id="PTHR13793">
    <property type="entry name" value="PHD FINGER PROTEINS"/>
    <property type="match status" value="1"/>
</dbReference>
<dbReference type="InterPro" id="IPR011011">
    <property type="entry name" value="Znf_FYVE_PHD"/>
</dbReference>
<evidence type="ECO:0000256" key="4">
    <source>
        <dbReference type="ARBA" id="ARBA00022771"/>
    </source>
</evidence>
<dbReference type="InterPro" id="IPR001965">
    <property type="entry name" value="Znf_PHD"/>
</dbReference>
<dbReference type="SMART" id="SM00249">
    <property type="entry name" value="PHD"/>
    <property type="match status" value="2"/>
</dbReference>
<feature type="region of interest" description="Disordered" evidence="7">
    <location>
        <begin position="1"/>
        <end position="69"/>
    </location>
</feature>
<dbReference type="SUPFAM" id="SSF57903">
    <property type="entry name" value="FYVE/PHD zinc finger"/>
    <property type="match status" value="1"/>
</dbReference>
<dbReference type="FunFam" id="3.30.40.10:FF:000007">
    <property type="entry name" value="Bromodomain containing 1, isoform CRA_b"/>
    <property type="match status" value="1"/>
</dbReference>
<keyword evidence="4" id="KW-0863">Zinc-finger</keyword>
<organism evidence="9 10">
    <name type="scientific">Orbilia oligospora</name>
    <name type="common">Nematode-trapping fungus</name>
    <name type="synonym">Arthrobotrys oligospora</name>
    <dbReference type="NCBI Taxonomy" id="2813651"/>
    <lineage>
        <taxon>Eukaryota</taxon>
        <taxon>Fungi</taxon>
        <taxon>Dikarya</taxon>
        <taxon>Ascomycota</taxon>
        <taxon>Pezizomycotina</taxon>
        <taxon>Orbiliomycetes</taxon>
        <taxon>Orbiliales</taxon>
        <taxon>Orbiliaceae</taxon>
        <taxon>Orbilia</taxon>
    </lineage>
</organism>
<feature type="compositionally biased region" description="Polar residues" evidence="7">
    <location>
        <begin position="130"/>
        <end position="140"/>
    </location>
</feature>
<dbReference type="PANTHER" id="PTHR13793:SF107">
    <property type="entry name" value="BROMODOMAIN-CONTAINING PROTEIN HOMOLOG"/>
    <property type="match status" value="1"/>
</dbReference>
<feature type="compositionally biased region" description="Low complexity" evidence="7">
    <location>
        <begin position="885"/>
        <end position="895"/>
    </location>
</feature>
<dbReference type="Pfam" id="PF13832">
    <property type="entry name" value="zf-HC5HC2H_2"/>
    <property type="match status" value="1"/>
</dbReference>
<feature type="compositionally biased region" description="Low complexity" evidence="7">
    <location>
        <begin position="1142"/>
        <end position="1151"/>
    </location>
</feature>
<keyword evidence="6" id="KW-0539">Nucleus</keyword>
<comment type="subcellular location">
    <subcellularLocation>
        <location evidence="1">Nucleus</location>
    </subcellularLocation>
</comment>
<feature type="region of interest" description="Disordered" evidence="7">
    <location>
        <begin position="365"/>
        <end position="386"/>
    </location>
</feature>
<feature type="compositionally biased region" description="Basic and acidic residues" evidence="7">
    <location>
        <begin position="195"/>
        <end position="207"/>
    </location>
</feature>
<evidence type="ECO:0000313" key="9">
    <source>
        <dbReference type="EMBL" id="KAF3136340.1"/>
    </source>
</evidence>
<feature type="region of interest" description="Disordered" evidence="7">
    <location>
        <begin position="977"/>
        <end position="1000"/>
    </location>
</feature>
<keyword evidence="5" id="KW-0862">Zinc</keyword>
<feature type="region of interest" description="Disordered" evidence="7">
    <location>
        <begin position="125"/>
        <end position="220"/>
    </location>
</feature>
<protein>
    <submittedName>
        <fullName evidence="9">NuA3 HAT complex component nto1</fullName>
    </submittedName>
</protein>
<evidence type="ECO:0000256" key="5">
    <source>
        <dbReference type="ARBA" id="ARBA00022833"/>
    </source>
</evidence>
<dbReference type="EMBL" id="WIQZ01000029">
    <property type="protein sequence ID" value="KAF3136340.1"/>
    <property type="molecule type" value="Genomic_DNA"/>
</dbReference>
<feature type="compositionally biased region" description="Polar residues" evidence="7">
    <location>
        <begin position="1401"/>
        <end position="1411"/>
    </location>
</feature>
<evidence type="ECO:0000256" key="3">
    <source>
        <dbReference type="ARBA" id="ARBA00022737"/>
    </source>
</evidence>
<feature type="compositionally biased region" description="Low complexity" evidence="7">
    <location>
        <begin position="1"/>
        <end position="14"/>
    </location>
</feature>
<sequence length="1485" mass="164333">MASNSTPQRTPGTGRPRGRPRGSRTRHSFATPATVQRVRSTATTQRTNRSGRSHQAAVADQGAYKPREERSYLEFHPDFDINADIQAYDSRDIDAAPNGQFPFGQPAATPGRSNGVRMAVQEVQEKMSEDSTLVIPTNGPSEAGPAAETSGSIPSETTGQKNTKEDDESQASSCHISQEHLANPIMSTPTRRSSRQKDNKEKEKEKANFTPKPSQRPILPMSNIHHNERLSLPVPSYKVITPFQLAETYVDRAMAGVGFQESDYWQRPHTMVRNIGIQDSINEGEARIVSAIDEKEENNAAPHTVTPGMVEYDMDEQDDKWLAQFNNLRRSQDVPTITREIFEITITKIEREWYALEKMIPKQSAHAAHVKRGNDDDDEDTSEDSRCQICDDGECENSNAIVFCDGCNIAVHQGSYSAVVLHLYVVLMLGVNRLLRCAFYSGRPMAMSTVLSACAPSRSDGAFKMTDSSLWSHLLCAIWIPEVTISNMVYMEPVEGVELVPKSRWKLHCYICKQRMGACIQCSNKNCYLAFHVTCARKAKLFLSMRQQVPTDPSGGTAVGAERSLIFDGSQLKAFCDKHVPSEWRKEFRTDIAIRNVQHYYEDLFYEKEWGDSQIKALTPGYESHGTIPKLTLTVGGKRKRPSAGTGGAKTVWRLPSGAPIVPQVLYNTIIEAISRFAIRKPKEYVAEICKYWTLKREARRDASLLKRLQVSVSSNFTSDEVTKKDYSAYHDGEEKLKRRLDFAIKLRHDLERIRLLADDIKKREKEKLRQAECLKEMIDAVYFPVIPILTPILDRAQQLDSKDFFKTEFGHIKLKLVDREYNTVNQFSRDILSLLTSSVTSRSKFAVMPIPEVNEHLLAEFAPGTSTAAATPAAVNVANPLENLASTPAPTTPAVPKQPKALGDTAGKTAGRILRVIQPMLENAKLQELAMREDPNERMAGEVDERYQEILLERKKRDDELQAQLAAANAAAAGEIANADDGDKMDIDNPKANEQQEANDRAAEEALESATASLSQAHHKDDEREGLVGIPWYTKPFSPLGATLLSEERWMGMDVVRDMSPLSELDEDAIEMLQPSETPEAVSPFAEEFGSAISFGNGINHATKPRSGNRGPINAGAWIPGTRVSLRTTKGTKKIPYVESQPQQPIQQPETPKPKPNGRASIAREVDLQQVVVIGSTRSQTKQAMNKAQRRGRGYVWVEVEDEEEGTTAEYNANIPQSAVTDDPDAMDIDSKVPATTEPKLEEGVNEVVDPVDDRAVSIDSPLTSIPDDDLDQEDRLSLDSLDLDALGNADEEATVEVAEGEVEEEEEEVNGQPTNEDNMETENTDTEFHTPLESGNAGSNSDEIKPAISMAIDSQGATDQLSKELAAAVASQEAEPLQPETESSPSKRSTRSSPKQKDNQSISDASSALSPPEEIKSNGEQRPVSRNGTTRSTPKKSPPVAGKGKDPINYTPLPMTTRSRRVLEPETTPTRRSTSRAAAGKRK</sequence>
<evidence type="ECO:0000256" key="2">
    <source>
        <dbReference type="ARBA" id="ARBA00022723"/>
    </source>
</evidence>
<dbReference type="InterPro" id="IPR013083">
    <property type="entry name" value="Znf_RING/FYVE/PHD"/>
</dbReference>
<dbReference type="CDD" id="cd15492">
    <property type="entry name" value="PHD_BRPF_JADE_like"/>
    <property type="match status" value="1"/>
</dbReference>
<feature type="compositionally biased region" description="Polar residues" evidence="7">
    <location>
        <begin position="149"/>
        <end position="161"/>
    </location>
</feature>
<dbReference type="Pfam" id="PF10513">
    <property type="entry name" value="EPL1"/>
    <property type="match status" value="1"/>
</dbReference>
<evidence type="ECO:0000313" key="10">
    <source>
        <dbReference type="Proteomes" id="UP000480548"/>
    </source>
</evidence>
<evidence type="ECO:0000256" key="6">
    <source>
        <dbReference type="ARBA" id="ARBA00023242"/>
    </source>
</evidence>
<proteinExistence type="predicted"/>
<feature type="domain" description="PHD-type" evidence="8">
    <location>
        <begin position="448"/>
        <end position="580"/>
    </location>
</feature>
<feature type="region of interest" description="Disordered" evidence="7">
    <location>
        <begin position="1286"/>
        <end position="1485"/>
    </location>
</feature>
<reference evidence="9 10" key="1">
    <citation type="submission" date="2019-06" db="EMBL/GenBank/DDBJ databases">
        <authorList>
            <person name="Palmer J.M."/>
        </authorList>
    </citation>
    <scope>NUCLEOTIDE SEQUENCE [LARGE SCALE GENOMIC DNA]</scope>
    <source>
        <strain evidence="9 10">TWF703</strain>
    </source>
</reference>
<feature type="compositionally biased region" description="Low complexity" evidence="7">
    <location>
        <begin position="1382"/>
        <end position="1395"/>
    </location>
</feature>
<dbReference type="Proteomes" id="UP000480548">
    <property type="component" value="Unassembled WGS sequence"/>
</dbReference>
<feature type="compositionally biased region" description="Polar residues" evidence="7">
    <location>
        <begin position="31"/>
        <end position="50"/>
    </location>
</feature>
<keyword evidence="2" id="KW-0479">Metal-binding</keyword>
<dbReference type="GO" id="GO:0005634">
    <property type="term" value="C:nucleus"/>
    <property type="evidence" value="ECO:0007669"/>
    <property type="project" value="UniProtKB-SubCell"/>
</dbReference>
<dbReference type="InterPro" id="IPR050701">
    <property type="entry name" value="Histone_Mod_Regulator"/>
</dbReference>
<feature type="region of interest" description="Disordered" evidence="7">
    <location>
        <begin position="1215"/>
        <end position="1274"/>
    </location>
</feature>
<feature type="compositionally biased region" description="Basic and acidic residues" evidence="7">
    <location>
        <begin position="982"/>
        <end position="992"/>
    </location>
</feature>
<comment type="caution">
    <text evidence="9">The sequence shown here is derived from an EMBL/GenBank/DDBJ whole genome shotgun (WGS) entry which is preliminary data.</text>
</comment>
<keyword evidence="3" id="KW-0677">Repeat</keyword>